<organism evidence="1 2">
    <name type="scientific">Phormidium pseudopriestleyi FRX01</name>
    <dbReference type="NCBI Taxonomy" id="1759528"/>
    <lineage>
        <taxon>Bacteria</taxon>
        <taxon>Bacillati</taxon>
        <taxon>Cyanobacteriota</taxon>
        <taxon>Cyanophyceae</taxon>
        <taxon>Oscillatoriophycideae</taxon>
        <taxon>Oscillatoriales</taxon>
        <taxon>Oscillatoriaceae</taxon>
        <taxon>Phormidium</taxon>
    </lineage>
</organism>
<dbReference type="RefSeq" id="WP_207087888.1">
    <property type="nucleotide sequence ID" value="NZ_JAFLQW010000264.1"/>
</dbReference>
<comment type="caution">
    <text evidence="1">The sequence shown here is derived from an EMBL/GenBank/DDBJ whole genome shotgun (WGS) entry which is preliminary data.</text>
</comment>
<reference evidence="1 2" key="1">
    <citation type="submission" date="2021-03" db="EMBL/GenBank/DDBJ databases">
        <title>Metabolic Capacity of the Antarctic Cyanobacterium Phormidium pseudopriestleyi that Sustains Oxygenic Photosynthesis in the Presence of Hydrogen Sulfide.</title>
        <authorList>
            <person name="Lumian J.E."/>
            <person name="Jungblut A.D."/>
            <person name="Dillon M.L."/>
            <person name="Hawes I."/>
            <person name="Doran P.T."/>
            <person name="Mackey T.J."/>
            <person name="Dick G.J."/>
            <person name="Grettenberger C.L."/>
            <person name="Sumner D.Y."/>
        </authorList>
    </citation>
    <scope>NUCLEOTIDE SEQUENCE [LARGE SCALE GENOMIC DNA]</scope>
    <source>
        <strain evidence="1 2">FRX01</strain>
    </source>
</reference>
<evidence type="ECO:0000313" key="1">
    <source>
        <dbReference type="EMBL" id="MBO0349362.1"/>
    </source>
</evidence>
<dbReference type="Proteomes" id="UP000664844">
    <property type="component" value="Unassembled WGS sequence"/>
</dbReference>
<gene>
    <name evidence="1" type="ORF">J0895_09640</name>
</gene>
<name>A0ABS3FSK8_9CYAN</name>
<sequence length="97" mass="11014">MRLYYRGVSYDLTPPVKTPPGKISGTYRGKSWQFQQGDLSGQLGECDRCHFYSGDSHLLCAVHPQGPNAENCPDFRLNLQTKPLNQQALKTHKLFNF</sequence>
<dbReference type="InterPro" id="IPR025458">
    <property type="entry name" value="DUF4278"/>
</dbReference>
<proteinExistence type="predicted"/>
<keyword evidence="2" id="KW-1185">Reference proteome</keyword>
<protein>
    <submittedName>
        <fullName evidence="1">DUF4278 domain-containing protein</fullName>
    </submittedName>
</protein>
<dbReference type="EMBL" id="JAFLQW010000264">
    <property type="protein sequence ID" value="MBO0349362.1"/>
    <property type="molecule type" value="Genomic_DNA"/>
</dbReference>
<evidence type="ECO:0000313" key="2">
    <source>
        <dbReference type="Proteomes" id="UP000664844"/>
    </source>
</evidence>
<dbReference type="Pfam" id="PF14105">
    <property type="entry name" value="DUF4278"/>
    <property type="match status" value="1"/>
</dbReference>
<accession>A0ABS3FSK8</accession>